<name>A0A0D9WAW6_9ORYZ</name>
<dbReference type="EnsemblPlants" id="LPERR04G24380.1">
    <property type="protein sequence ID" value="LPERR04G24380.1"/>
    <property type="gene ID" value="LPERR04G24380"/>
</dbReference>
<dbReference type="PANTHER" id="PTHR33186">
    <property type="entry name" value="OS10G0136150 PROTEIN-RELATED"/>
    <property type="match status" value="1"/>
</dbReference>
<organism evidence="1 2">
    <name type="scientific">Leersia perrieri</name>
    <dbReference type="NCBI Taxonomy" id="77586"/>
    <lineage>
        <taxon>Eukaryota</taxon>
        <taxon>Viridiplantae</taxon>
        <taxon>Streptophyta</taxon>
        <taxon>Embryophyta</taxon>
        <taxon>Tracheophyta</taxon>
        <taxon>Spermatophyta</taxon>
        <taxon>Magnoliopsida</taxon>
        <taxon>Liliopsida</taxon>
        <taxon>Poales</taxon>
        <taxon>Poaceae</taxon>
        <taxon>BOP clade</taxon>
        <taxon>Oryzoideae</taxon>
        <taxon>Oryzeae</taxon>
        <taxon>Oryzinae</taxon>
        <taxon>Leersia</taxon>
    </lineage>
</organism>
<evidence type="ECO:0000313" key="1">
    <source>
        <dbReference type="EnsemblPlants" id="LPERR04G24380.1"/>
    </source>
</evidence>
<protein>
    <submittedName>
        <fullName evidence="1">Uncharacterized protein</fullName>
    </submittedName>
</protein>
<reference evidence="2" key="2">
    <citation type="submission" date="2013-12" db="EMBL/GenBank/DDBJ databases">
        <authorList>
            <person name="Yu Y."/>
            <person name="Lee S."/>
            <person name="de Baynast K."/>
            <person name="Wissotski M."/>
            <person name="Liu L."/>
            <person name="Talag J."/>
            <person name="Goicoechea J."/>
            <person name="Angelova A."/>
            <person name="Jetty R."/>
            <person name="Kudrna D."/>
            <person name="Golser W."/>
            <person name="Rivera L."/>
            <person name="Zhang J."/>
            <person name="Wing R."/>
        </authorList>
    </citation>
    <scope>NUCLEOTIDE SEQUENCE</scope>
</reference>
<keyword evidence="2" id="KW-1185">Reference proteome</keyword>
<dbReference type="Proteomes" id="UP000032180">
    <property type="component" value="Chromosome 4"/>
</dbReference>
<evidence type="ECO:0000313" key="2">
    <source>
        <dbReference type="Proteomes" id="UP000032180"/>
    </source>
</evidence>
<sequence length="205" mass="23586">MLLSPLGTCDKLYICASCFHSSSNRMQLFWRDGLKKGMDSNHMWVQNFSEHTWFHSNLAWFGFWPGLEFGLPNEAYGFDGFNMNNLLMTTEDGELEMARMISCRSLQIWSWQPAAGWATRRVIDLNPVLPLPIIRDDRPYMIGVAEGTDIVFFWSTFDGVHQVELRSLEATKVLERCNSCPIFPYMSFFVPGRARDKLPSPAITQ</sequence>
<dbReference type="HOGENOM" id="CLU_1339272_0_0_1"/>
<proteinExistence type="predicted"/>
<reference evidence="1" key="3">
    <citation type="submission" date="2015-04" db="UniProtKB">
        <authorList>
            <consortium name="EnsemblPlants"/>
        </authorList>
    </citation>
    <scope>IDENTIFICATION</scope>
</reference>
<dbReference type="Gramene" id="LPERR04G24380.1">
    <property type="protein sequence ID" value="LPERR04G24380.1"/>
    <property type="gene ID" value="LPERR04G24380"/>
</dbReference>
<reference evidence="1 2" key="1">
    <citation type="submission" date="2012-08" db="EMBL/GenBank/DDBJ databases">
        <title>Oryza genome evolution.</title>
        <authorList>
            <person name="Wing R.A."/>
        </authorList>
    </citation>
    <scope>NUCLEOTIDE SEQUENCE</scope>
</reference>
<dbReference type="PANTHER" id="PTHR33186:SF15">
    <property type="entry name" value="OS06G0249850 PROTEIN"/>
    <property type="match status" value="1"/>
</dbReference>
<accession>A0A0D9WAW6</accession>
<dbReference type="AlphaFoldDB" id="A0A0D9WAW6"/>